<organism evidence="5">
    <name type="scientific">Menopon gallinae</name>
    <name type="common">poultry shaft louse</name>
    <dbReference type="NCBI Taxonomy" id="328185"/>
    <lineage>
        <taxon>Eukaryota</taxon>
        <taxon>Metazoa</taxon>
        <taxon>Ecdysozoa</taxon>
        <taxon>Arthropoda</taxon>
        <taxon>Hexapoda</taxon>
        <taxon>Insecta</taxon>
        <taxon>Pterygota</taxon>
        <taxon>Neoptera</taxon>
        <taxon>Paraneoptera</taxon>
        <taxon>Psocodea</taxon>
        <taxon>Troctomorpha</taxon>
        <taxon>Phthiraptera</taxon>
        <taxon>Amblycera</taxon>
        <taxon>Menoponidae</taxon>
        <taxon>Menopon</taxon>
    </lineage>
</organism>
<name>A0AAW2HA53_9NEOP</name>
<dbReference type="EMBL" id="JARGDH010000005">
    <property type="protein sequence ID" value="KAL0266541.1"/>
    <property type="molecule type" value="Genomic_DNA"/>
</dbReference>
<dbReference type="GO" id="GO:0030246">
    <property type="term" value="F:carbohydrate binding"/>
    <property type="evidence" value="ECO:0007669"/>
    <property type="project" value="InterPro"/>
</dbReference>
<sequence>MTMLTVALVGLSAVLSCAGAFDVPEPVFEVFHPKGLRVSIPDVEGVQSVQFLLNVKSLEEGKTEEMFDDPDKPEDGRWTFWNPDAVLQVDDQIYYKVTVEYDDLYWNKEGEHTVDKAFSVDGGVEEQRRGLLGFGGLQNPSMFRNRNLGLVTEGKKSSYHSSYSSYQSPDSKPVTRSSTTSATGTYVMHPNGEIEASGYKKSESYDSTKREGEQWEMSESEMTADELEELKKFIGPNFRSFSELTKGQVEEFKRLHGMNFHIPERLRNERPESHHAGGVHSYEQSYFSKETSSSRSQGQGSDYRRPSTYPQGYISPAPFSSAGHIRAPETNRYEEHRHDYQSSSSIARPAVLSNIDDSDHQQTVPATFPSSRQTTRNLEYSQSESHRVAANRASTRPVPEPNPSPSYLQESVTNRENAYSHHRENYDEQVQAVERPKYQAESHYKGSIFRSITSSRANRPEECFAWAETNYDHVTDLNEIQKSISKMSCLAAMAEHSLKEELRLLKQQNSDMSRKLESLDREFRRYKDSCGCSG</sequence>
<feature type="compositionally biased region" description="Polar residues" evidence="2">
    <location>
        <begin position="174"/>
        <end position="184"/>
    </location>
</feature>
<feature type="compositionally biased region" description="Polar residues" evidence="2">
    <location>
        <begin position="282"/>
        <end position="300"/>
    </location>
</feature>
<evidence type="ECO:0000256" key="1">
    <source>
        <dbReference type="SAM" id="Coils"/>
    </source>
</evidence>
<dbReference type="AlphaFoldDB" id="A0AAW2HA53"/>
<reference evidence="5" key="1">
    <citation type="journal article" date="2024" name="Gigascience">
        <title>Chromosome-level genome of the poultry shaft louse Menopon gallinae provides insight into the host-switching and adaptive evolution of parasitic lice.</title>
        <authorList>
            <person name="Xu Y."/>
            <person name="Ma L."/>
            <person name="Liu S."/>
            <person name="Liang Y."/>
            <person name="Liu Q."/>
            <person name="He Z."/>
            <person name="Tian L."/>
            <person name="Duan Y."/>
            <person name="Cai W."/>
            <person name="Li H."/>
            <person name="Song F."/>
        </authorList>
    </citation>
    <scope>NUCLEOTIDE SEQUENCE</scope>
    <source>
        <strain evidence="5">Cailab_2023a</strain>
    </source>
</reference>
<evidence type="ECO:0000313" key="5">
    <source>
        <dbReference type="EMBL" id="KAL0266541.1"/>
    </source>
</evidence>
<keyword evidence="1" id="KW-0175">Coiled coil</keyword>
<dbReference type="PROSITE" id="PS51969">
    <property type="entry name" value="CBM39"/>
    <property type="match status" value="1"/>
</dbReference>
<evidence type="ECO:0000256" key="3">
    <source>
        <dbReference type="SAM" id="SignalP"/>
    </source>
</evidence>
<evidence type="ECO:0000256" key="2">
    <source>
        <dbReference type="SAM" id="MobiDB-lite"/>
    </source>
</evidence>
<feature type="compositionally biased region" description="Basic and acidic residues" evidence="2">
    <location>
        <begin position="264"/>
        <end position="275"/>
    </location>
</feature>
<feature type="region of interest" description="Disordered" evidence="2">
    <location>
        <begin position="159"/>
        <end position="219"/>
    </location>
</feature>
<keyword evidence="3" id="KW-0732">Signal</keyword>
<feature type="compositionally biased region" description="Basic and acidic residues" evidence="2">
    <location>
        <begin position="198"/>
        <end position="213"/>
    </location>
</feature>
<feature type="compositionally biased region" description="Polar residues" evidence="2">
    <location>
        <begin position="361"/>
        <end position="383"/>
    </location>
</feature>
<comment type="caution">
    <text evidence="5">The sequence shown here is derived from an EMBL/GenBank/DDBJ whole genome shotgun (WGS) entry which is preliminary data.</text>
</comment>
<evidence type="ECO:0000259" key="4">
    <source>
        <dbReference type="PROSITE" id="PS51969"/>
    </source>
</evidence>
<dbReference type="Pfam" id="PF15886">
    <property type="entry name" value="CBM39"/>
    <property type="match status" value="1"/>
</dbReference>
<feature type="region of interest" description="Disordered" evidence="2">
    <location>
        <begin position="355"/>
        <end position="411"/>
    </location>
</feature>
<feature type="coiled-coil region" evidence="1">
    <location>
        <begin position="495"/>
        <end position="529"/>
    </location>
</feature>
<feature type="compositionally biased region" description="Low complexity" evidence="2">
    <location>
        <begin position="159"/>
        <end position="172"/>
    </location>
</feature>
<feature type="chain" id="PRO_5043800191" description="CBM39 domain-containing protein" evidence="3">
    <location>
        <begin position="21"/>
        <end position="534"/>
    </location>
</feature>
<accession>A0AAW2HA53</accession>
<dbReference type="Gene3D" id="2.60.40.2140">
    <property type="entry name" value="Beta-1,3-glucan-recognition protein, N-terminal domain"/>
    <property type="match status" value="1"/>
</dbReference>
<protein>
    <recommendedName>
        <fullName evidence="4">CBM39 domain-containing protein</fullName>
    </recommendedName>
</protein>
<feature type="domain" description="CBM39" evidence="4">
    <location>
        <begin position="21"/>
        <end position="125"/>
    </location>
</feature>
<dbReference type="InterPro" id="IPR031756">
    <property type="entry name" value="BGBP_N"/>
</dbReference>
<gene>
    <name evidence="5" type="ORF">PYX00_009051</name>
</gene>
<feature type="region of interest" description="Disordered" evidence="2">
    <location>
        <begin position="264"/>
        <end position="324"/>
    </location>
</feature>
<proteinExistence type="predicted"/>
<dbReference type="InterPro" id="IPR043030">
    <property type="entry name" value="BGBP_N_sf"/>
</dbReference>
<feature type="signal peptide" evidence="3">
    <location>
        <begin position="1"/>
        <end position="20"/>
    </location>
</feature>